<dbReference type="InterPro" id="IPR016161">
    <property type="entry name" value="Ald_DH/histidinol_DH"/>
</dbReference>
<dbReference type="InterPro" id="IPR016162">
    <property type="entry name" value="Ald_DH_N"/>
</dbReference>
<dbReference type="EMBL" id="JACIEV010000001">
    <property type="protein sequence ID" value="MBB4152393.1"/>
    <property type="molecule type" value="Genomic_DNA"/>
</dbReference>
<evidence type="ECO:0000256" key="3">
    <source>
        <dbReference type="ARBA" id="ARBA00050769"/>
    </source>
</evidence>
<evidence type="ECO:0000256" key="1">
    <source>
        <dbReference type="ARBA" id="ARBA00009986"/>
    </source>
</evidence>
<evidence type="ECO:0000256" key="5">
    <source>
        <dbReference type="ARBA" id="ARBA00067023"/>
    </source>
</evidence>
<dbReference type="Proteomes" id="UP000529795">
    <property type="component" value="Unassembled WGS sequence"/>
</dbReference>
<dbReference type="GO" id="GO:0047533">
    <property type="term" value="F:2,5-dioxovalerate dehydrogenase (NADP+) activity"/>
    <property type="evidence" value="ECO:0007669"/>
    <property type="project" value="UniProtKB-EC"/>
</dbReference>
<reference evidence="7 8" key="1">
    <citation type="submission" date="2020-08" db="EMBL/GenBank/DDBJ databases">
        <title>Genomic Encyclopedia of Type Strains, Phase IV (KMG-IV): sequencing the most valuable type-strain genomes for metagenomic binning, comparative biology and taxonomic classification.</title>
        <authorList>
            <person name="Goeker M."/>
        </authorList>
    </citation>
    <scope>NUCLEOTIDE SEQUENCE [LARGE SCALE GENOMIC DNA]</scope>
    <source>
        <strain evidence="7 8">YC6723</strain>
    </source>
</reference>
<dbReference type="CDD" id="cd07129">
    <property type="entry name" value="ALDH_KGSADH"/>
    <property type="match status" value="1"/>
</dbReference>
<comment type="catalytic activity">
    <reaction evidence="3">
        <text>2,5-dioxopentanoate + NAD(+) + H2O = 2-oxoglutarate + NADH + 2 H(+)</text>
        <dbReference type="Rhea" id="RHEA:47152"/>
        <dbReference type="ChEBI" id="CHEBI:15377"/>
        <dbReference type="ChEBI" id="CHEBI:15378"/>
        <dbReference type="ChEBI" id="CHEBI:16810"/>
        <dbReference type="ChEBI" id="CHEBI:57540"/>
        <dbReference type="ChEBI" id="CHEBI:57945"/>
        <dbReference type="ChEBI" id="CHEBI:58136"/>
    </reaction>
</comment>
<comment type="caution">
    <text evidence="7">The sequence shown here is derived from an EMBL/GenBank/DDBJ whole genome shotgun (WGS) entry which is preliminary data.</text>
</comment>
<evidence type="ECO:0000313" key="7">
    <source>
        <dbReference type="EMBL" id="MBB4152393.1"/>
    </source>
</evidence>
<dbReference type="InterPro" id="IPR016163">
    <property type="entry name" value="Ald_DH_C"/>
</dbReference>
<dbReference type="EC" id="1.2.1.26" evidence="5"/>
<dbReference type="InterPro" id="IPR015590">
    <property type="entry name" value="Aldehyde_DH_dom"/>
</dbReference>
<dbReference type="PANTHER" id="PTHR43353:SF3">
    <property type="entry name" value="ALDEHYDE DEHYDROGENASE-RELATED"/>
    <property type="match status" value="1"/>
</dbReference>
<gene>
    <name evidence="7" type="ORF">GGQ80_000269</name>
</gene>
<keyword evidence="2 7" id="KW-0560">Oxidoreductase</keyword>
<protein>
    <recommendedName>
        <fullName evidence="5">2,5-dioxovalerate dehydrogenase</fullName>
        <ecNumber evidence="5">1.2.1.26</ecNumber>
    </recommendedName>
</protein>
<dbReference type="RefSeq" id="WP_221364119.1">
    <property type="nucleotide sequence ID" value="NZ_JACIEV010000001.1"/>
</dbReference>
<evidence type="ECO:0000313" key="8">
    <source>
        <dbReference type="Proteomes" id="UP000529795"/>
    </source>
</evidence>
<dbReference type="Pfam" id="PF00171">
    <property type="entry name" value="Aldedh"/>
    <property type="match status" value="1"/>
</dbReference>
<feature type="domain" description="Aldehyde dehydrogenase" evidence="6">
    <location>
        <begin position="8"/>
        <end position="457"/>
    </location>
</feature>
<keyword evidence="8" id="KW-1185">Reference proteome</keyword>
<proteinExistence type="inferred from homology"/>
<evidence type="ECO:0000256" key="4">
    <source>
        <dbReference type="ARBA" id="ARBA00051918"/>
    </source>
</evidence>
<dbReference type="PANTHER" id="PTHR43353">
    <property type="entry name" value="SUCCINATE-SEMIALDEHYDE DEHYDROGENASE, MITOCHONDRIAL"/>
    <property type="match status" value="1"/>
</dbReference>
<evidence type="ECO:0000256" key="2">
    <source>
        <dbReference type="ARBA" id="ARBA00023002"/>
    </source>
</evidence>
<sequence length="511" mass="52395">MSATDQKPTFRGIAAATGEPIEPAYPVSTLADVDAACAAADAAFDAYRATDAEARAAFLEAIGDEILALGDALIERAMLESGLPQARLTGERGRTVGQLKLFAGVVRAGHWREVRIDPAMPDRQPLPRADLRLRMIPLGPVAVFGASNFPLAFSTAGGDTASALAAGCPVVVKGHPAHPGTDAMVAEAIQRAVERCGMPAGTFGHVRGPGNELGEALVKDPRIAAVGFTGSRGGGLALMRLAQSRPVPIPVYAEMSSVNPVVLMPAALAARGKALGEGFVASLTMGSGQFCTNPGLVLAIEGEGIDAFEAAAAAALSGHTPQPMLTGGIRQAYAKGTEALAGHAAVRQIACGLAGDGVATEASRLFTTDARGFLGDPALGEEVFGASSLVVRCADLDEVKRVLRGLEGQLTATIQMDAADEAAAAELVPVLERRAGRVLVNGWPTGVEVAHAMVHGGPFPSTSDGRSTSVGSLAIDRFLRPVCYQDMPAAMLPPELRDGAEGPKLVDGVPA</sequence>
<accession>A0A840EZE7</accession>
<name>A0A840EZE7_9SPHN</name>
<dbReference type="AlphaFoldDB" id="A0A840EZE7"/>
<dbReference type="InterPro" id="IPR044151">
    <property type="entry name" value="ALDH_KGSADH"/>
</dbReference>
<comment type="catalytic activity">
    <reaction evidence="4">
        <text>2,5-dioxopentanoate + NADP(+) + H2O = 2-oxoglutarate + NADPH + 2 H(+)</text>
        <dbReference type="Rhea" id="RHEA:11296"/>
        <dbReference type="ChEBI" id="CHEBI:15377"/>
        <dbReference type="ChEBI" id="CHEBI:15378"/>
        <dbReference type="ChEBI" id="CHEBI:16810"/>
        <dbReference type="ChEBI" id="CHEBI:57783"/>
        <dbReference type="ChEBI" id="CHEBI:58136"/>
        <dbReference type="ChEBI" id="CHEBI:58349"/>
        <dbReference type="EC" id="1.2.1.26"/>
    </reaction>
</comment>
<dbReference type="Gene3D" id="3.40.605.10">
    <property type="entry name" value="Aldehyde Dehydrogenase, Chain A, domain 1"/>
    <property type="match status" value="1"/>
</dbReference>
<dbReference type="SUPFAM" id="SSF53720">
    <property type="entry name" value="ALDH-like"/>
    <property type="match status" value="1"/>
</dbReference>
<dbReference type="Gene3D" id="3.40.309.10">
    <property type="entry name" value="Aldehyde Dehydrogenase, Chain A, domain 2"/>
    <property type="match status" value="1"/>
</dbReference>
<dbReference type="FunFam" id="3.40.605.10:FF:000037">
    <property type="entry name" value="NADP-dependent fatty aldehyde dehydrogenase"/>
    <property type="match status" value="1"/>
</dbReference>
<evidence type="ECO:0000259" key="6">
    <source>
        <dbReference type="Pfam" id="PF00171"/>
    </source>
</evidence>
<comment type="similarity">
    <text evidence="1">Belongs to the aldehyde dehydrogenase family.</text>
</comment>
<dbReference type="InterPro" id="IPR050740">
    <property type="entry name" value="Aldehyde_DH_Superfamily"/>
</dbReference>
<organism evidence="7 8">
    <name type="scientific">Sphingomonas jinjuensis</name>
    <dbReference type="NCBI Taxonomy" id="535907"/>
    <lineage>
        <taxon>Bacteria</taxon>
        <taxon>Pseudomonadati</taxon>
        <taxon>Pseudomonadota</taxon>
        <taxon>Alphaproteobacteria</taxon>
        <taxon>Sphingomonadales</taxon>
        <taxon>Sphingomonadaceae</taxon>
        <taxon>Sphingomonas</taxon>
    </lineage>
</organism>